<feature type="transmembrane region" description="Helical" evidence="1">
    <location>
        <begin position="20"/>
        <end position="37"/>
    </location>
</feature>
<feature type="transmembrane region" description="Helical" evidence="1">
    <location>
        <begin position="298"/>
        <end position="314"/>
    </location>
</feature>
<dbReference type="GO" id="GO:0016740">
    <property type="term" value="F:transferase activity"/>
    <property type="evidence" value="ECO:0007669"/>
    <property type="project" value="UniProtKB-KW"/>
</dbReference>
<feature type="transmembrane region" description="Helical" evidence="1">
    <location>
        <begin position="175"/>
        <end position="199"/>
    </location>
</feature>
<feature type="transmembrane region" description="Helical" evidence="1">
    <location>
        <begin position="326"/>
        <end position="342"/>
    </location>
</feature>
<feature type="transmembrane region" description="Helical" evidence="1">
    <location>
        <begin position="93"/>
        <end position="113"/>
    </location>
</feature>
<dbReference type="Proteomes" id="UP000184170">
    <property type="component" value="Unassembled WGS sequence"/>
</dbReference>
<accession>A0A1M4XQY0</accession>
<feature type="transmembrane region" description="Helical" evidence="1">
    <location>
        <begin position="375"/>
        <end position="393"/>
    </location>
</feature>
<gene>
    <name evidence="2" type="ORF">SAMN04487965_1036</name>
</gene>
<organism evidence="2 3">
    <name type="scientific">Microbulbifer donghaiensis</name>
    <dbReference type="NCBI Taxonomy" id="494016"/>
    <lineage>
        <taxon>Bacteria</taxon>
        <taxon>Pseudomonadati</taxon>
        <taxon>Pseudomonadota</taxon>
        <taxon>Gammaproteobacteria</taxon>
        <taxon>Cellvibrionales</taxon>
        <taxon>Microbulbiferaceae</taxon>
        <taxon>Microbulbifer</taxon>
    </lineage>
</organism>
<dbReference type="EMBL" id="FQVA01000001">
    <property type="protein sequence ID" value="SHE95855.1"/>
    <property type="molecule type" value="Genomic_DNA"/>
</dbReference>
<keyword evidence="1" id="KW-1133">Transmembrane helix</keyword>
<name>A0A1M4XQY0_9GAMM</name>
<dbReference type="RefSeq" id="WP_073272359.1">
    <property type="nucleotide sequence ID" value="NZ_FQVA01000001.1"/>
</dbReference>
<protein>
    <submittedName>
        <fullName evidence="2">4-amino-4-deoxy-L-arabinose transferase</fullName>
    </submittedName>
</protein>
<keyword evidence="1" id="KW-0812">Transmembrane</keyword>
<evidence type="ECO:0000313" key="3">
    <source>
        <dbReference type="Proteomes" id="UP000184170"/>
    </source>
</evidence>
<proteinExistence type="predicted"/>
<feature type="transmembrane region" description="Helical" evidence="1">
    <location>
        <begin position="348"/>
        <end position="368"/>
    </location>
</feature>
<evidence type="ECO:0000256" key="1">
    <source>
        <dbReference type="SAM" id="Phobius"/>
    </source>
</evidence>
<keyword evidence="1" id="KW-0472">Membrane</keyword>
<feature type="transmembrane region" description="Helical" evidence="1">
    <location>
        <begin position="146"/>
        <end position="163"/>
    </location>
</feature>
<dbReference type="AlphaFoldDB" id="A0A1M4XQY0"/>
<keyword evidence="2" id="KW-0808">Transferase</keyword>
<feature type="transmembrane region" description="Helical" evidence="1">
    <location>
        <begin position="211"/>
        <end position="230"/>
    </location>
</feature>
<reference evidence="3" key="1">
    <citation type="submission" date="2016-11" db="EMBL/GenBank/DDBJ databases">
        <authorList>
            <person name="Varghese N."/>
            <person name="Submissions S."/>
        </authorList>
    </citation>
    <scope>NUCLEOTIDE SEQUENCE [LARGE SCALE GENOMIC DNA]</scope>
    <source>
        <strain evidence="3">CGMCC 1.7063</strain>
    </source>
</reference>
<dbReference type="STRING" id="494016.SAMN04487965_1036"/>
<feature type="transmembrane region" description="Helical" evidence="1">
    <location>
        <begin position="119"/>
        <end position="139"/>
    </location>
</feature>
<keyword evidence="3" id="KW-1185">Reference proteome</keyword>
<feature type="transmembrane region" description="Helical" evidence="1">
    <location>
        <begin position="274"/>
        <end position="292"/>
    </location>
</feature>
<evidence type="ECO:0000313" key="2">
    <source>
        <dbReference type="EMBL" id="SHE95855.1"/>
    </source>
</evidence>
<sequence length="636" mass="71231">MYFFEAGRSLAFPSGKQNLFWLLLIPLAAVLFILCFGEPKSWDAAHYHGYLGWAFWGERLDKDLMAAGFQGYQTPYLYLPFFLLLKLGVSPKATVIILAVIHSANIVFVYLIARRIFAPGSLLLPVSSLFLALATPVFLAGLGSSLGDAIATVPLLVSVYLLLERGKGGVWFPGVLAGVAVALKFTVAPFVVLITILLVQPGRGFSAWLRDNFVFGFCALISFVVLYFPWGLRLYEEFGNPFFPLFNNIFQSPYFPAVGVYHSRFQPDSILDHVLFPVFVALPSFFAYFELIAPDVRYFIFLVFFFTAILLLTVRSRPNRLVSKNSLFLIYVLACLLVWQITTGNGRYGLFPLLMLGVGLPLVVSMVMPRYWQPVLLLTLVAQAFSLFMSGIPRWGEAPWSNSWFSVSSKSEYFQKGVYLFASNLTFASYYQNFPKGSVFIGIGGDYLAPLNGALDLKLEQRIAEFRDLGVYAVVMDDLRSNSSVHEIGAEDIYRLYGKFRMYGFVPAVDQCFDVVLDSATAATTLFTCRMRYDESVKSGYRQELAKAERFFSAVEAHCPSELSPVGSASENGDAWSKLYMFNDVRLKLDRSGAIWVSRWPSLRSTKFAQFRAAEAEADLAPDLLVGDCSMLLEKK</sequence>
<dbReference type="OrthoDB" id="1814621at2"/>